<dbReference type="InterPro" id="IPR030489">
    <property type="entry name" value="TR_Rrf2-type_CS"/>
</dbReference>
<dbReference type="EMBL" id="JAFREP010000015">
    <property type="protein sequence ID" value="MBO1320125.1"/>
    <property type="molecule type" value="Genomic_DNA"/>
</dbReference>
<dbReference type="Pfam" id="PF02082">
    <property type="entry name" value="Rrf2"/>
    <property type="match status" value="1"/>
</dbReference>
<evidence type="ECO:0000313" key="1">
    <source>
        <dbReference type="EMBL" id="MBO1320125.1"/>
    </source>
</evidence>
<dbReference type="Gene3D" id="1.10.10.10">
    <property type="entry name" value="Winged helix-like DNA-binding domain superfamily/Winged helix DNA-binding domain"/>
    <property type="match status" value="1"/>
</dbReference>
<accession>A0A8J7QLE3</accession>
<dbReference type="PANTHER" id="PTHR33221:SF15">
    <property type="entry name" value="HTH-TYPE TRANSCRIPTIONAL REGULATOR YWGB-RELATED"/>
    <property type="match status" value="1"/>
</dbReference>
<gene>
    <name evidence="1" type="ORF">J3U88_16740</name>
</gene>
<keyword evidence="2" id="KW-1185">Reference proteome</keyword>
<dbReference type="NCBIfam" id="TIGR00738">
    <property type="entry name" value="rrf2_super"/>
    <property type="match status" value="1"/>
</dbReference>
<dbReference type="Proteomes" id="UP000664417">
    <property type="component" value="Unassembled WGS sequence"/>
</dbReference>
<dbReference type="InterPro" id="IPR000944">
    <property type="entry name" value="Tscrpt_reg_Rrf2"/>
</dbReference>
<dbReference type="GO" id="GO:0003700">
    <property type="term" value="F:DNA-binding transcription factor activity"/>
    <property type="evidence" value="ECO:0007669"/>
    <property type="project" value="TreeGrafter"/>
</dbReference>
<dbReference type="GO" id="GO:0005829">
    <property type="term" value="C:cytosol"/>
    <property type="evidence" value="ECO:0007669"/>
    <property type="project" value="TreeGrafter"/>
</dbReference>
<dbReference type="PROSITE" id="PS51197">
    <property type="entry name" value="HTH_RRF2_2"/>
    <property type="match status" value="1"/>
</dbReference>
<reference evidence="1" key="1">
    <citation type="submission" date="2021-03" db="EMBL/GenBank/DDBJ databases">
        <authorList>
            <person name="Wang G."/>
        </authorList>
    </citation>
    <scope>NUCLEOTIDE SEQUENCE</scope>
    <source>
        <strain evidence="1">KCTC 12899</strain>
    </source>
</reference>
<dbReference type="PANTHER" id="PTHR33221">
    <property type="entry name" value="WINGED HELIX-TURN-HELIX TRANSCRIPTIONAL REGULATOR, RRF2 FAMILY"/>
    <property type="match status" value="1"/>
</dbReference>
<protein>
    <submittedName>
        <fullName evidence="1">Rrf2 family transcriptional regulator</fullName>
    </submittedName>
</protein>
<dbReference type="PROSITE" id="PS01332">
    <property type="entry name" value="HTH_RRF2_1"/>
    <property type="match status" value="1"/>
</dbReference>
<organism evidence="1 2">
    <name type="scientific">Acanthopleuribacter pedis</name>
    <dbReference type="NCBI Taxonomy" id="442870"/>
    <lineage>
        <taxon>Bacteria</taxon>
        <taxon>Pseudomonadati</taxon>
        <taxon>Acidobacteriota</taxon>
        <taxon>Holophagae</taxon>
        <taxon>Acanthopleuribacterales</taxon>
        <taxon>Acanthopleuribacteraceae</taxon>
        <taxon>Acanthopleuribacter</taxon>
    </lineage>
</organism>
<dbReference type="AlphaFoldDB" id="A0A8J7QLE3"/>
<evidence type="ECO:0000313" key="2">
    <source>
        <dbReference type="Proteomes" id="UP000664417"/>
    </source>
</evidence>
<dbReference type="RefSeq" id="WP_207860076.1">
    <property type="nucleotide sequence ID" value="NZ_JAFREP010000015.1"/>
</dbReference>
<dbReference type="InterPro" id="IPR036390">
    <property type="entry name" value="WH_DNA-bd_sf"/>
</dbReference>
<dbReference type="SUPFAM" id="SSF46785">
    <property type="entry name" value="Winged helix' DNA-binding domain"/>
    <property type="match status" value="1"/>
</dbReference>
<proteinExistence type="predicted"/>
<comment type="caution">
    <text evidence="1">The sequence shown here is derived from an EMBL/GenBank/DDBJ whole genome shotgun (WGS) entry which is preliminary data.</text>
</comment>
<dbReference type="InterPro" id="IPR036388">
    <property type="entry name" value="WH-like_DNA-bd_sf"/>
</dbReference>
<name>A0A8J7QLE3_9BACT</name>
<sequence>MSLSFTRKTDYALVALSELAREHHQEQSPLSARRLADEFKLPLPLLMNALKELHRAGILSSRRGAGGGYSLAKPPEALSLLEIIECLEGTINISLCSDGGAHAEEEECGGCSIVHTCPISMPIQRLNTLLQNFLAGISLADLTTNTSIIPLTGLGVRV</sequence>